<dbReference type="Proteomes" id="UP000178449">
    <property type="component" value="Unassembled WGS sequence"/>
</dbReference>
<dbReference type="STRING" id="1817772.A2527_12015"/>
<proteinExistence type="predicted"/>
<comment type="caution">
    <text evidence="1">The sequence shown here is derived from an EMBL/GenBank/DDBJ whole genome shotgun (WGS) entry which is preliminary data.</text>
</comment>
<evidence type="ECO:0000313" key="2">
    <source>
        <dbReference type="Proteomes" id="UP000178449"/>
    </source>
</evidence>
<name>A0A1F6GD55_9PROT</name>
<evidence type="ECO:0008006" key="3">
    <source>
        <dbReference type="Google" id="ProtNLM"/>
    </source>
</evidence>
<evidence type="ECO:0000313" key="1">
    <source>
        <dbReference type="EMBL" id="OGG96043.1"/>
    </source>
</evidence>
<accession>A0A1F6GD55</accession>
<protein>
    <recommendedName>
        <fullName evidence="3">UDP-N-acetylglucosamine 2-epimerase domain-containing protein</fullName>
    </recommendedName>
</protein>
<dbReference type="AlphaFoldDB" id="A0A1F6GD55"/>
<dbReference type="EMBL" id="MFNE01000019">
    <property type="protein sequence ID" value="OGG96043.1"/>
    <property type="molecule type" value="Genomic_DNA"/>
</dbReference>
<gene>
    <name evidence="1" type="ORF">A2527_12015</name>
</gene>
<organism evidence="1 2">
    <name type="scientific">Candidatus Lambdaproteobacteria bacterium RIFOXYD2_FULL_50_16</name>
    <dbReference type="NCBI Taxonomy" id="1817772"/>
    <lineage>
        <taxon>Bacteria</taxon>
        <taxon>Pseudomonadati</taxon>
        <taxon>Pseudomonadota</taxon>
        <taxon>Candidatus Lambdaproteobacteria</taxon>
    </lineage>
</organism>
<sequence>MTKNLIFIFYSDLGPDDRFKYGLDPLAEQGFKTTAWVFYPLVTGERPRPSDHLVFSAWPQLEAAIAALEPGTVLLDFFAGLSVMTFRMERIYRMFKKANLKLVIPSVAPLPLGIGYSLAQRLKGITSRKLKDFVGSRVLFLAKKHTHLYPKPVKVFSLDNDSLEYYCRRNHYDPELVVPIHSMEYDRFLRFVRAGGRLQVKEKAVFLDEAFVSHPDKLRVLGLSEVPGAEVYFEKMTQLFNRIEQQTGLNVIIAAHPRVQYQNEWGDREVVYHQSLEQVAQAKIVVAHSSTSVSLAVLFDRPLLLVDLKGANRLVGIMSRLLKASRIDLENPRELEYFNFKDFANRSNSYQFYRDHYLKSPKADPKKTCWEIIGPALKEL</sequence>
<reference evidence="1 2" key="1">
    <citation type="journal article" date="2016" name="Nat. Commun.">
        <title>Thousands of microbial genomes shed light on interconnected biogeochemical processes in an aquifer system.</title>
        <authorList>
            <person name="Anantharaman K."/>
            <person name="Brown C.T."/>
            <person name="Hug L.A."/>
            <person name="Sharon I."/>
            <person name="Castelle C.J."/>
            <person name="Probst A.J."/>
            <person name="Thomas B.C."/>
            <person name="Singh A."/>
            <person name="Wilkins M.J."/>
            <person name="Karaoz U."/>
            <person name="Brodie E.L."/>
            <person name="Williams K.H."/>
            <person name="Hubbard S.S."/>
            <person name="Banfield J.F."/>
        </authorList>
    </citation>
    <scope>NUCLEOTIDE SEQUENCE [LARGE SCALE GENOMIC DNA]</scope>
</reference>